<proteinExistence type="predicted"/>
<keyword evidence="1" id="KW-0812">Transmembrane</keyword>
<evidence type="ECO:0000313" key="2">
    <source>
        <dbReference type="EnsemblMetazoa" id="XP_003242869.1"/>
    </source>
</evidence>
<sequence>MTVNSEKPFDDFGCLELLLFYYGISKTIVFWTNVLWISCALINGSFGQSCFAVITHAEMVVQRICSLFRMKPLDMKHFQEDTMIMRQQRQREKVRIAKIEWLKRKMFEEEIQNEISHFMFYDKLAEALDFVLGTESRNGQRYCGDRGEEADSMPFAKPATKDLSSFRNLNTATDVLDALDTSTDIYL</sequence>
<reference evidence="2" key="2">
    <citation type="submission" date="2022-06" db="UniProtKB">
        <authorList>
            <consortium name="EnsemblMetazoa"/>
        </authorList>
    </citation>
    <scope>IDENTIFICATION</scope>
</reference>
<dbReference type="RefSeq" id="XP_003242869.1">
    <property type="nucleotide sequence ID" value="XM_003242821.3"/>
</dbReference>
<accession>A0A8R1W7H9</accession>
<name>A0A8R1W7H9_ACYPI</name>
<feature type="transmembrane region" description="Helical" evidence="1">
    <location>
        <begin position="20"/>
        <end position="42"/>
    </location>
</feature>
<evidence type="ECO:0000313" key="3">
    <source>
        <dbReference type="Proteomes" id="UP000007819"/>
    </source>
</evidence>
<reference evidence="3" key="1">
    <citation type="submission" date="2010-06" db="EMBL/GenBank/DDBJ databases">
        <authorList>
            <person name="Jiang H."/>
            <person name="Abraham K."/>
            <person name="Ali S."/>
            <person name="Alsbrooks S.L."/>
            <person name="Anim B.N."/>
            <person name="Anosike U.S."/>
            <person name="Attaway T."/>
            <person name="Bandaranaike D.P."/>
            <person name="Battles P.K."/>
            <person name="Bell S.N."/>
            <person name="Bell A.V."/>
            <person name="Beltran B."/>
            <person name="Bickham C."/>
            <person name="Bustamante Y."/>
            <person name="Caleb T."/>
            <person name="Canada A."/>
            <person name="Cardenas V."/>
            <person name="Carter K."/>
            <person name="Chacko J."/>
            <person name="Chandrabose M.N."/>
            <person name="Chavez D."/>
            <person name="Chavez A."/>
            <person name="Chen L."/>
            <person name="Chu H.-S."/>
            <person name="Claassen K.J."/>
            <person name="Cockrell R."/>
            <person name="Collins M."/>
            <person name="Cooper J.A."/>
            <person name="Cree A."/>
            <person name="Curry S.M."/>
            <person name="Da Y."/>
            <person name="Dao M.D."/>
            <person name="Das B."/>
            <person name="Davila M.-L."/>
            <person name="Davy-Carroll L."/>
            <person name="Denson S."/>
            <person name="Dinh H."/>
            <person name="Ebong V.E."/>
            <person name="Edwards J.R."/>
            <person name="Egan A."/>
            <person name="El-Daye J."/>
            <person name="Escobedo L."/>
            <person name="Fernandez S."/>
            <person name="Fernando P.R."/>
            <person name="Flagg N."/>
            <person name="Forbes L.D."/>
            <person name="Fowler R.G."/>
            <person name="Fu Q."/>
            <person name="Gabisi R.A."/>
            <person name="Ganer J."/>
            <person name="Garbino Pronczuk A."/>
            <person name="Garcia R.M."/>
            <person name="Garner T."/>
            <person name="Garrett T.E."/>
            <person name="Gonzalez D.A."/>
            <person name="Hamid H."/>
            <person name="Hawkins E.S."/>
            <person name="Hirani K."/>
            <person name="Hogues M.E."/>
            <person name="Hollins B."/>
            <person name="Hsiao C.-H."/>
            <person name="Jabil R."/>
            <person name="James M.L."/>
            <person name="Jhangiani S.N."/>
            <person name="Johnson B."/>
            <person name="Johnson Q."/>
            <person name="Joshi V."/>
            <person name="Kalu J.B."/>
            <person name="Kam C."/>
            <person name="Kashfia A."/>
            <person name="Keebler J."/>
            <person name="Kisamo H."/>
            <person name="Kovar C.L."/>
            <person name="Lago L.A."/>
            <person name="Lai C.-Y."/>
            <person name="Laidlaw J."/>
            <person name="Lara F."/>
            <person name="Le T.-K."/>
            <person name="Lee S.L."/>
            <person name="Legall F.H."/>
            <person name="Lemon S.J."/>
            <person name="Lewis L.R."/>
            <person name="Li B."/>
            <person name="Liu Y."/>
            <person name="Liu Y.-S."/>
            <person name="Lopez J."/>
            <person name="Lozado R.J."/>
            <person name="Lu J."/>
            <person name="Madu R.C."/>
            <person name="Maheshwari M."/>
            <person name="Maheshwari R."/>
            <person name="Malloy K."/>
            <person name="Martinez E."/>
            <person name="Mathew T."/>
            <person name="Mercado I.C."/>
            <person name="Mercado C."/>
            <person name="Meyer B."/>
            <person name="Montgomery K."/>
            <person name="Morgan M.B."/>
            <person name="Munidasa M."/>
            <person name="Nazareth L.V."/>
            <person name="Nelson J."/>
            <person name="Ng B.M."/>
            <person name="Nguyen N.B."/>
            <person name="Nguyen P.Q."/>
            <person name="Nguyen T."/>
            <person name="Obregon M."/>
            <person name="Okwuonu G.O."/>
            <person name="Onwere C.G."/>
            <person name="Orozco G."/>
            <person name="Parra A."/>
            <person name="Patel S."/>
            <person name="Patil S."/>
            <person name="Perez A."/>
            <person name="Perez Y."/>
            <person name="Pham C."/>
            <person name="Primus E.L."/>
            <person name="Pu L.-L."/>
            <person name="Puazo M."/>
            <person name="Qin X."/>
            <person name="Quiroz J.B."/>
            <person name="Reese J."/>
            <person name="Richards S."/>
            <person name="Rives C.M."/>
            <person name="Robberts R."/>
            <person name="Ruiz S.J."/>
            <person name="Ruiz M.J."/>
            <person name="Santibanez J."/>
            <person name="Schneider B.W."/>
            <person name="Sisson I."/>
            <person name="Smith M."/>
            <person name="Sodergren E."/>
            <person name="Song X.-Z."/>
            <person name="Song B.B."/>
            <person name="Summersgill H."/>
            <person name="Thelus R."/>
            <person name="Thornton R.D."/>
            <person name="Trejos Z.Y."/>
            <person name="Usmani K."/>
            <person name="Vattathil S."/>
            <person name="Villasana D."/>
            <person name="Walker D.L."/>
            <person name="Wang S."/>
            <person name="Wang K."/>
            <person name="White C.S."/>
            <person name="Williams A.C."/>
            <person name="Williamson J."/>
            <person name="Wilson K."/>
            <person name="Woghiren I.O."/>
            <person name="Woodworth J.R."/>
            <person name="Worley K.C."/>
            <person name="Wright R.A."/>
            <person name="Wu W."/>
            <person name="Young L."/>
            <person name="Zhang L."/>
            <person name="Zhang J."/>
            <person name="Zhu Y."/>
            <person name="Muzny D.M."/>
            <person name="Weinstock G."/>
            <person name="Gibbs R.A."/>
        </authorList>
    </citation>
    <scope>NUCLEOTIDE SEQUENCE [LARGE SCALE GENOMIC DNA]</scope>
    <source>
        <strain evidence="3">LSR1</strain>
    </source>
</reference>
<protein>
    <submittedName>
        <fullName evidence="2">Uncharacterized protein</fullName>
    </submittedName>
</protein>
<organism evidence="2 3">
    <name type="scientific">Acyrthosiphon pisum</name>
    <name type="common">Pea aphid</name>
    <dbReference type="NCBI Taxonomy" id="7029"/>
    <lineage>
        <taxon>Eukaryota</taxon>
        <taxon>Metazoa</taxon>
        <taxon>Ecdysozoa</taxon>
        <taxon>Arthropoda</taxon>
        <taxon>Hexapoda</taxon>
        <taxon>Insecta</taxon>
        <taxon>Pterygota</taxon>
        <taxon>Neoptera</taxon>
        <taxon>Paraneoptera</taxon>
        <taxon>Hemiptera</taxon>
        <taxon>Sternorrhyncha</taxon>
        <taxon>Aphidomorpha</taxon>
        <taxon>Aphidoidea</taxon>
        <taxon>Aphididae</taxon>
        <taxon>Macrosiphini</taxon>
        <taxon>Acyrthosiphon</taxon>
    </lineage>
</organism>
<dbReference type="KEGG" id="api:100573268"/>
<dbReference type="EnsemblMetazoa" id="XM_003242821.4">
    <property type="protein sequence ID" value="XP_003242869.1"/>
    <property type="gene ID" value="LOC100573268"/>
</dbReference>
<dbReference type="GeneID" id="100573268"/>
<keyword evidence="3" id="KW-1185">Reference proteome</keyword>
<dbReference type="OrthoDB" id="6614475at2759"/>
<dbReference type="Proteomes" id="UP000007819">
    <property type="component" value="Chromosome A3"/>
</dbReference>
<keyword evidence="1" id="KW-1133">Transmembrane helix</keyword>
<evidence type="ECO:0000256" key="1">
    <source>
        <dbReference type="SAM" id="Phobius"/>
    </source>
</evidence>
<dbReference type="AlphaFoldDB" id="A0A8R1W7H9"/>
<keyword evidence="1" id="KW-0472">Membrane</keyword>